<keyword evidence="2" id="KW-1185">Reference proteome</keyword>
<organism evidence="1 2">
    <name type="scientific">Microthyrium microscopicum</name>
    <dbReference type="NCBI Taxonomy" id="703497"/>
    <lineage>
        <taxon>Eukaryota</taxon>
        <taxon>Fungi</taxon>
        <taxon>Dikarya</taxon>
        <taxon>Ascomycota</taxon>
        <taxon>Pezizomycotina</taxon>
        <taxon>Dothideomycetes</taxon>
        <taxon>Dothideomycetes incertae sedis</taxon>
        <taxon>Microthyriales</taxon>
        <taxon>Microthyriaceae</taxon>
        <taxon>Microthyrium</taxon>
    </lineage>
</organism>
<reference evidence="1" key="1">
    <citation type="journal article" date="2020" name="Stud. Mycol.">
        <title>101 Dothideomycetes genomes: a test case for predicting lifestyles and emergence of pathogens.</title>
        <authorList>
            <person name="Haridas S."/>
            <person name="Albert R."/>
            <person name="Binder M."/>
            <person name="Bloem J."/>
            <person name="Labutti K."/>
            <person name="Salamov A."/>
            <person name="Andreopoulos B."/>
            <person name="Baker S."/>
            <person name="Barry K."/>
            <person name="Bills G."/>
            <person name="Bluhm B."/>
            <person name="Cannon C."/>
            <person name="Castanera R."/>
            <person name="Culley D."/>
            <person name="Daum C."/>
            <person name="Ezra D."/>
            <person name="Gonzalez J."/>
            <person name="Henrissat B."/>
            <person name="Kuo A."/>
            <person name="Liang C."/>
            <person name="Lipzen A."/>
            <person name="Lutzoni F."/>
            <person name="Magnuson J."/>
            <person name="Mondo S."/>
            <person name="Nolan M."/>
            <person name="Ohm R."/>
            <person name="Pangilinan J."/>
            <person name="Park H.-J."/>
            <person name="Ramirez L."/>
            <person name="Alfaro M."/>
            <person name="Sun H."/>
            <person name="Tritt A."/>
            <person name="Yoshinaga Y."/>
            <person name="Zwiers L.-H."/>
            <person name="Turgeon B."/>
            <person name="Goodwin S."/>
            <person name="Spatafora J."/>
            <person name="Crous P."/>
            <person name="Grigoriev I."/>
        </authorList>
    </citation>
    <scope>NUCLEOTIDE SEQUENCE</scope>
    <source>
        <strain evidence="1">CBS 115976</strain>
    </source>
</reference>
<sequence>MPVSLHVAHSFASYSRLVCRCRKLFNVFVYTAKAGRGRRQAQNQKNLGNSLALLAAPCSLAELETPPRVKFVGGAGGNLPELHTRWIVCGQHWCLLCCTLHCWCNSNYLDGLLTGFQVSSTTQCLGHLAFLVH</sequence>
<evidence type="ECO:0000313" key="2">
    <source>
        <dbReference type="Proteomes" id="UP000799302"/>
    </source>
</evidence>
<dbReference type="Proteomes" id="UP000799302">
    <property type="component" value="Unassembled WGS sequence"/>
</dbReference>
<evidence type="ECO:0000313" key="1">
    <source>
        <dbReference type="EMBL" id="KAF2672070.1"/>
    </source>
</evidence>
<dbReference type="EMBL" id="MU004232">
    <property type="protein sequence ID" value="KAF2672070.1"/>
    <property type="molecule type" value="Genomic_DNA"/>
</dbReference>
<dbReference type="AlphaFoldDB" id="A0A6A6UJX9"/>
<protein>
    <submittedName>
        <fullName evidence="1">Uncharacterized protein</fullName>
    </submittedName>
</protein>
<gene>
    <name evidence="1" type="ORF">BT63DRAFT_187084</name>
</gene>
<accession>A0A6A6UJX9</accession>
<name>A0A6A6UJX9_9PEZI</name>
<proteinExistence type="predicted"/>